<dbReference type="PANTHER" id="PTHR43566:SF2">
    <property type="entry name" value="DUF4143 DOMAIN-CONTAINING PROTEIN"/>
    <property type="match status" value="1"/>
</dbReference>
<dbReference type="InterPro" id="IPR025420">
    <property type="entry name" value="DUF4143"/>
</dbReference>
<dbReference type="EMBL" id="CP066007">
    <property type="protein sequence ID" value="QQB47660.1"/>
    <property type="molecule type" value="Genomic_DNA"/>
</dbReference>
<name>A0A7T4EHU6_9CORY</name>
<dbReference type="PANTHER" id="PTHR43566">
    <property type="entry name" value="CONSERVED PROTEIN"/>
    <property type="match status" value="1"/>
</dbReference>
<evidence type="ECO:0000313" key="3">
    <source>
        <dbReference type="Proteomes" id="UP000596145"/>
    </source>
</evidence>
<dbReference type="Proteomes" id="UP000596145">
    <property type="component" value="Chromosome"/>
</dbReference>
<reference evidence="2 3" key="1">
    <citation type="submission" date="2020-12" db="EMBL/GenBank/DDBJ databases">
        <title>FDA dAtabase for Regulatory Grade micrObial Sequences (FDA-ARGOS): Supporting development and validation of Infectious Disease Dx tests.</title>
        <authorList>
            <person name="Sproer C."/>
            <person name="Gronow S."/>
            <person name="Severitt S."/>
            <person name="Schroder I."/>
            <person name="Tallon L."/>
            <person name="Sadzewicz L."/>
            <person name="Zhao X."/>
            <person name="Boylan J."/>
            <person name="Ott S."/>
            <person name="Bowen H."/>
            <person name="Vavikolanu K."/>
            <person name="Mehta A."/>
            <person name="Aluvathingal J."/>
            <person name="Nadendla S."/>
            <person name="Lowell S."/>
            <person name="Myers T."/>
            <person name="Yan Y."/>
            <person name="Sichtig H."/>
        </authorList>
    </citation>
    <scope>NUCLEOTIDE SEQUENCE [LARGE SCALE GENOMIC DNA]</scope>
    <source>
        <strain evidence="2 3">FDAARGOS_1053</strain>
    </source>
</reference>
<sequence length="379" mass="41214">MSGAHHARSAILLDDPDSEILMSIDPSAALSGDSPRLVDEWQLHPEVWNLTRRAIDRAGHPGQFILTGSSVPNDDITRHTGAARFLRIPMHTLTWAEKQRGHSPAVSFESLVNGVKPATDPEVEPLGTAVELLLRSGFPAHRNSTPDQSLRLLRGYINEVSRTDVSRLAEIRHNPMVIEQLLSAIARNSAEETSITTLRKDLLSISPDLSLATVARYVELLEKLFIVEKQPAWTPRLQSRARLRTSPKYHLVDPALAAAALNADETLLMGEPTLLGSLFESAVVHDLTVMTEALGGTVHHFRDSNGYEMDAVCVLPGGRWAGIEVKLGGRLIVPGAERLAQVAAVIEQPPVFLAVITATGPTLTFPSGVHTFPLARLGM</sequence>
<evidence type="ECO:0000259" key="1">
    <source>
        <dbReference type="Pfam" id="PF13635"/>
    </source>
</evidence>
<protein>
    <submittedName>
        <fullName evidence="2">DUF4143 domain-containing protein</fullName>
    </submittedName>
</protein>
<gene>
    <name evidence="2" type="ORF">I6I10_03420</name>
</gene>
<feature type="domain" description="DUF4143" evidence="1">
    <location>
        <begin position="163"/>
        <end position="327"/>
    </location>
</feature>
<dbReference type="OrthoDB" id="128089at2"/>
<dbReference type="AlphaFoldDB" id="A0A7T4EHU6"/>
<evidence type="ECO:0000313" key="2">
    <source>
        <dbReference type="EMBL" id="QQB47660.1"/>
    </source>
</evidence>
<organism evidence="2 3">
    <name type="scientific">Corynebacterium glucuronolyticum</name>
    <dbReference type="NCBI Taxonomy" id="39791"/>
    <lineage>
        <taxon>Bacteria</taxon>
        <taxon>Bacillati</taxon>
        <taxon>Actinomycetota</taxon>
        <taxon>Actinomycetes</taxon>
        <taxon>Mycobacteriales</taxon>
        <taxon>Corynebacteriaceae</taxon>
        <taxon>Corynebacterium</taxon>
    </lineage>
</organism>
<dbReference type="Pfam" id="PF13635">
    <property type="entry name" value="DUF4143"/>
    <property type="match status" value="1"/>
</dbReference>
<proteinExistence type="predicted"/>
<accession>A0A7T4EHU6</accession>